<dbReference type="PANTHER" id="PTHR13003:SF2">
    <property type="entry name" value="NUCLEAR PORE COMPLEX PROTEIN NUP107"/>
    <property type="match status" value="1"/>
</dbReference>
<evidence type="ECO:0000256" key="8">
    <source>
        <dbReference type="SAM" id="MobiDB-lite"/>
    </source>
</evidence>
<evidence type="ECO:0000313" key="9">
    <source>
        <dbReference type="EMBL" id="ERN05569.1"/>
    </source>
</evidence>
<reference evidence="10" key="1">
    <citation type="journal article" date="2013" name="Science">
        <title>The Amborella genome and the evolution of flowering plants.</title>
        <authorList>
            <consortium name="Amborella Genome Project"/>
        </authorList>
    </citation>
    <scope>NUCLEOTIDE SEQUENCE [LARGE SCALE GENOMIC DNA]</scope>
</reference>
<feature type="compositionally biased region" description="Low complexity" evidence="8">
    <location>
        <begin position="31"/>
        <end position="40"/>
    </location>
</feature>
<dbReference type="STRING" id="13333.W1PCY8"/>
<dbReference type="OrthoDB" id="3098at2759"/>
<keyword evidence="10" id="KW-1185">Reference proteome</keyword>
<keyword evidence="1 7" id="KW-0813">Transport</keyword>
<dbReference type="GO" id="GO:0006406">
    <property type="term" value="P:mRNA export from nucleus"/>
    <property type="evidence" value="ECO:0000318"/>
    <property type="project" value="GO_Central"/>
</dbReference>
<evidence type="ECO:0000256" key="2">
    <source>
        <dbReference type="ARBA" id="ARBA00022816"/>
    </source>
</evidence>
<keyword evidence="5 7" id="KW-0906">Nuclear pore complex</keyword>
<keyword evidence="6 7" id="KW-0539">Nucleus</keyword>
<protein>
    <recommendedName>
        <fullName evidence="7">Nuclear pore complex protein</fullName>
    </recommendedName>
</protein>
<dbReference type="PANTHER" id="PTHR13003">
    <property type="entry name" value="NUP107-RELATED"/>
    <property type="match status" value="1"/>
</dbReference>
<proteinExistence type="inferred from homology"/>
<dbReference type="GO" id="GO:0017056">
    <property type="term" value="F:structural constituent of nuclear pore"/>
    <property type="evidence" value="ECO:0000318"/>
    <property type="project" value="GO_Central"/>
</dbReference>
<evidence type="ECO:0000256" key="1">
    <source>
        <dbReference type="ARBA" id="ARBA00022448"/>
    </source>
</evidence>
<dbReference type="Gene3D" id="1.10.3450.20">
    <property type="match status" value="1"/>
</dbReference>
<dbReference type="GO" id="GO:0006606">
    <property type="term" value="P:protein import into nucleus"/>
    <property type="evidence" value="ECO:0000318"/>
    <property type="project" value="GO_Central"/>
</dbReference>
<dbReference type="Proteomes" id="UP000017836">
    <property type="component" value="Unassembled WGS sequence"/>
</dbReference>
<gene>
    <name evidence="9" type="ORF">AMTR_s00007p00267150</name>
</gene>
<dbReference type="Pfam" id="PF04121">
    <property type="entry name" value="Nup84_Nup100"/>
    <property type="match status" value="1"/>
</dbReference>
<dbReference type="EMBL" id="KI394011">
    <property type="protein sequence ID" value="ERN05569.1"/>
    <property type="molecule type" value="Genomic_DNA"/>
</dbReference>
<dbReference type="KEGG" id="atr:18433750"/>
<dbReference type="eggNOG" id="KOG1964">
    <property type="taxonomic scope" value="Eukaryota"/>
</dbReference>
<evidence type="ECO:0000256" key="6">
    <source>
        <dbReference type="ARBA" id="ARBA00023242"/>
    </source>
</evidence>
<comment type="subcellular location">
    <subcellularLocation>
        <location evidence="7">Nucleus</location>
        <location evidence="7">Nuclear pore complex</location>
    </subcellularLocation>
    <subcellularLocation>
        <location evidence="7">Nucleus membrane</location>
    </subcellularLocation>
</comment>
<evidence type="ECO:0000256" key="5">
    <source>
        <dbReference type="ARBA" id="ARBA00023132"/>
    </source>
</evidence>
<dbReference type="GO" id="GO:0000973">
    <property type="term" value="P:post-transcriptional tethering of RNA polymerase II gene DNA at nuclear periphery"/>
    <property type="evidence" value="ECO:0000318"/>
    <property type="project" value="GO_Central"/>
</dbReference>
<dbReference type="GO" id="GO:0031080">
    <property type="term" value="C:nuclear pore outer ring"/>
    <property type="evidence" value="ECO:0000318"/>
    <property type="project" value="GO_Central"/>
</dbReference>
<evidence type="ECO:0000256" key="4">
    <source>
        <dbReference type="ARBA" id="ARBA00023010"/>
    </source>
</evidence>
<dbReference type="AlphaFoldDB" id="W1PCY8"/>
<dbReference type="Gramene" id="ERN05569">
    <property type="protein sequence ID" value="ERN05569"/>
    <property type="gene ID" value="AMTR_s00007p00267150"/>
</dbReference>
<sequence length="1077" mass="121966">MDLEMESVISDSDEQVRQSREQFRRYGKRQSSSSKNSAKSSESRPIFDGCNFQGLPNAALFLEDIKQEVDNFDVDASYVSKRRTSLDGQRSYELDGTIESARQARTPLKHFKHEDESWADSGETTFSLFASLIDSALHGLIPFPDLILQFENKCREVSELIKDGATGRHRIVEDKLMKRKAQILLDEAATWSLLWYLFGKGNDEIPGSLIMSPSTSHQEACNFVLMNHTAQLCLRIVQWLEDRASKVLDLEKRVRGWHVGSYLHHSGVWHRTQRLLKKGPTDTSIIQHLDFDAPTREQAHPVLEDKKQDEALLEDIWLLLRAGRVEEACDLCRSAGQPWRAATLCPFGGLDSFPSVEALVKPGKNRALQAVELEMVIGFQRRLWKWACFSAAEKIAEQDGGRYETAVFAVQCSNLKRLLPVCTDWESACWAMAKSWLDVQIDLELARYQPSRSDDMKSNEVILDGAAGEGDQTMQGSIGPESWPSQVLDQQPRDLHALLQKLHSGEMVHEAVSRGCREQHRQIEMDLMVGDVAHVLDLLRSWISPPEDDGNFFSPQCDPQMIRFGAHLVLVLRYLLADDIKDEFKDKLTLIGDLILHMYAVFLFSKNREELVGVYASQLAPYLCVELFVHMMELRLNESVHVKYKIFRSAMEYLSFFPGDASKGCVSDILERVLSRSREIKRKDEVQSNSVAEQHRLQSLQKAMVVQWLCFTPPFTINDFEAIKARLLMRALMHSIVLLREFALISMWRVPKLPVGAHMLLSFLAEPLKQQPIDTLLSIDEHDVSQNIVEFEDWKEYYSCDATYRKWLKADLENTDVPLLDLSLEEREKAIVAAKEALSAALALLQRKENPWLALSQNLLYASADHSFIELHTTAMFCLPSGDCMLPDATSCTTLTSALYSTVNEDVIRERRLMVNVSIPANDQTCIKVVINCLAVEGDGLGLHESNDGGLLAAVMAAGFKGELSRFETGVTLEISQLDAWYKDAEGTQKDLATYVVRGLCRRCCLPELILRIMQISVSLAESGITPDDHDELIELVASPESGLLHLFSQHQLQEFLLFEREYAICKIESQEETLTD</sequence>
<evidence type="ECO:0000256" key="3">
    <source>
        <dbReference type="ARBA" id="ARBA00022927"/>
    </source>
</evidence>
<comment type="subunit">
    <text evidence="7">Part of the nuclear pore complex (NPC).</text>
</comment>
<keyword evidence="4 7" id="KW-0811">Translocation</keyword>
<dbReference type="GO" id="GO:0031965">
    <property type="term" value="C:nuclear membrane"/>
    <property type="evidence" value="ECO:0007669"/>
    <property type="project" value="UniProtKB-SubCell"/>
</dbReference>
<comment type="function">
    <text evidence="7">Functions as a component of the nuclear pore complex (NPC).</text>
</comment>
<feature type="compositionally biased region" description="Basic and acidic residues" evidence="8">
    <location>
        <begin position="14"/>
        <end position="24"/>
    </location>
</feature>
<evidence type="ECO:0000313" key="10">
    <source>
        <dbReference type="Proteomes" id="UP000017836"/>
    </source>
</evidence>
<comment type="similarity">
    <text evidence="7">Belongs to the nucleoporin Nup84/Nup107 family.</text>
</comment>
<dbReference type="InterPro" id="IPR007252">
    <property type="entry name" value="Nup84/Nup107"/>
</dbReference>
<keyword evidence="2" id="KW-0509">mRNA transport</keyword>
<dbReference type="HOGENOM" id="CLU_299853_0_0_1"/>
<accession>W1PCY8</accession>
<organism evidence="9 10">
    <name type="scientific">Amborella trichopoda</name>
    <dbReference type="NCBI Taxonomy" id="13333"/>
    <lineage>
        <taxon>Eukaryota</taxon>
        <taxon>Viridiplantae</taxon>
        <taxon>Streptophyta</taxon>
        <taxon>Embryophyta</taxon>
        <taxon>Tracheophyta</taxon>
        <taxon>Spermatophyta</taxon>
        <taxon>Magnoliopsida</taxon>
        <taxon>Amborellales</taxon>
        <taxon>Amborellaceae</taxon>
        <taxon>Amborella</taxon>
    </lineage>
</organism>
<keyword evidence="3" id="KW-0653">Protein transport</keyword>
<feature type="region of interest" description="Disordered" evidence="8">
    <location>
        <begin position="1"/>
        <end position="43"/>
    </location>
</feature>
<dbReference type="OMA" id="EEDMPHE"/>
<name>W1PCY8_AMBTC</name>
<evidence type="ECO:0000256" key="7">
    <source>
        <dbReference type="RuleBase" id="RU365072"/>
    </source>
</evidence>
<keyword evidence="7" id="KW-0472">Membrane</keyword>
<dbReference type="Gene3D" id="1.20.190.50">
    <property type="match status" value="1"/>
</dbReference>